<organism evidence="16 17">
    <name type="scientific">Candidatus Nitrospira inopinata</name>
    <dbReference type="NCBI Taxonomy" id="1715989"/>
    <lineage>
        <taxon>Bacteria</taxon>
        <taxon>Pseudomonadati</taxon>
        <taxon>Nitrospirota</taxon>
        <taxon>Nitrospiria</taxon>
        <taxon>Nitrospirales</taxon>
        <taxon>Nitrospiraceae</taxon>
        <taxon>Nitrospira</taxon>
    </lineage>
</organism>
<keyword evidence="12 15" id="KW-0472">Membrane</keyword>
<sequence>MKGQVTGMIRAEDQENHYGRRVSTTTAVGGVVAAVVSSVCCLGPLLLAAVGVGAGATGFWAGTADVMKALLPYRPLFIAAAVGCFAVSFYLVYRRPVVACGSDGVCERPAQHRVTRWLLWTLAGLALAFIMAPYWLGLE</sequence>
<gene>
    <name evidence="16" type="primary">merT</name>
    <name evidence="16" type="ORF">NITINOP_1061</name>
</gene>
<dbReference type="Pfam" id="PF02411">
    <property type="entry name" value="MerT"/>
    <property type="match status" value="1"/>
</dbReference>
<comment type="subcellular location">
    <subcellularLocation>
        <location evidence="1">Cell inner membrane</location>
        <topology evidence="1">Multi-pass membrane protein</topology>
    </subcellularLocation>
</comment>
<evidence type="ECO:0000256" key="1">
    <source>
        <dbReference type="ARBA" id="ARBA00004429"/>
    </source>
</evidence>
<keyword evidence="17" id="KW-1185">Reference proteome</keyword>
<evidence type="ECO:0000256" key="9">
    <source>
        <dbReference type="ARBA" id="ARBA00022723"/>
    </source>
</evidence>
<evidence type="ECO:0000256" key="4">
    <source>
        <dbReference type="ARBA" id="ARBA00022448"/>
    </source>
</evidence>
<name>A0A0S4KUF7_9BACT</name>
<evidence type="ECO:0000256" key="2">
    <source>
        <dbReference type="ARBA" id="ARBA00008224"/>
    </source>
</evidence>
<dbReference type="STRING" id="1715989.NITINOP_1061"/>
<evidence type="ECO:0000256" key="15">
    <source>
        <dbReference type="SAM" id="Phobius"/>
    </source>
</evidence>
<dbReference type="GO" id="GO:0015097">
    <property type="term" value="F:mercury ion transmembrane transporter activity"/>
    <property type="evidence" value="ECO:0007669"/>
    <property type="project" value="InterPro"/>
</dbReference>
<dbReference type="AlphaFoldDB" id="A0A0S4KUF7"/>
<evidence type="ECO:0000256" key="12">
    <source>
        <dbReference type="ARBA" id="ARBA00023136"/>
    </source>
</evidence>
<evidence type="ECO:0000313" key="16">
    <source>
        <dbReference type="EMBL" id="CUQ66036.1"/>
    </source>
</evidence>
<keyword evidence="10" id="KW-0476">Mercury</keyword>
<keyword evidence="6" id="KW-1003">Cell membrane</keyword>
<feature type="transmembrane region" description="Helical" evidence="15">
    <location>
        <begin position="117"/>
        <end position="136"/>
    </location>
</feature>
<comment type="function">
    <text evidence="14">Involved in mercury resistance. Probably transfers a mercuric ion from the periplasmic Hg(2+)-binding protein MerP to the cytoplasmic mercuric reductase MerA.</text>
</comment>
<evidence type="ECO:0000256" key="7">
    <source>
        <dbReference type="ARBA" id="ARBA00022519"/>
    </source>
</evidence>
<reference evidence="17" key="1">
    <citation type="submission" date="2015-09" db="EMBL/GenBank/DDBJ databases">
        <authorList>
            <person name="Daims H."/>
        </authorList>
    </citation>
    <scope>NUCLEOTIDE SEQUENCE [LARGE SCALE GENOMIC DNA]</scope>
</reference>
<keyword evidence="9" id="KW-0479">Metal-binding</keyword>
<comment type="similarity">
    <text evidence="2">Belongs to the MerT family.</text>
</comment>
<evidence type="ECO:0000313" key="17">
    <source>
        <dbReference type="Proteomes" id="UP000066284"/>
    </source>
</evidence>
<evidence type="ECO:0000256" key="6">
    <source>
        <dbReference type="ARBA" id="ARBA00022475"/>
    </source>
</evidence>
<keyword evidence="7" id="KW-0997">Cell inner membrane</keyword>
<accession>A0A0S4KUF7</accession>
<dbReference type="GO" id="GO:0046872">
    <property type="term" value="F:metal ion binding"/>
    <property type="evidence" value="ECO:0007669"/>
    <property type="project" value="UniProtKB-KW"/>
</dbReference>
<evidence type="ECO:0000256" key="5">
    <source>
        <dbReference type="ARBA" id="ARBA00022466"/>
    </source>
</evidence>
<evidence type="ECO:0000256" key="13">
    <source>
        <dbReference type="ARBA" id="ARBA00030934"/>
    </source>
</evidence>
<dbReference type="Proteomes" id="UP000066284">
    <property type="component" value="Chromosome 1"/>
</dbReference>
<protein>
    <recommendedName>
        <fullName evidence="3">Mercuric transport protein MerT</fullName>
    </recommendedName>
    <alternativeName>
        <fullName evidence="13">Mercury ion transport protein</fullName>
    </alternativeName>
</protein>
<evidence type="ECO:0000256" key="11">
    <source>
        <dbReference type="ARBA" id="ARBA00022989"/>
    </source>
</evidence>
<keyword evidence="4" id="KW-0813">Transport</keyword>
<dbReference type="GO" id="GO:0005886">
    <property type="term" value="C:plasma membrane"/>
    <property type="evidence" value="ECO:0007669"/>
    <property type="project" value="UniProtKB-SubCell"/>
</dbReference>
<evidence type="ECO:0000256" key="3">
    <source>
        <dbReference type="ARBA" id="ARBA00017053"/>
    </source>
</evidence>
<feature type="transmembrane region" description="Helical" evidence="15">
    <location>
        <begin position="28"/>
        <end position="61"/>
    </location>
</feature>
<evidence type="ECO:0000256" key="10">
    <source>
        <dbReference type="ARBA" id="ARBA00022914"/>
    </source>
</evidence>
<evidence type="ECO:0000256" key="14">
    <source>
        <dbReference type="ARBA" id="ARBA00045720"/>
    </source>
</evidence>
<evidence type="ECO:0000256" key="8">
    <source>
        <dbReference type="ARBA" id="ARBA00022692"/>
    </source>
</evidence>
<dbReference type="KEGG" id="nio:NITINOP_1061"/>
<dbReference type="InterPro" id="IPR003457">
    <property type="entry name" value="Transprt_MerT"/>
</dbReference>
<keyword evidence="11 15" id="KW-1133">Transmembrane helix</keyword>
<keyword evidence="5" id="KW-0475">Mercuric resistance</keyword>
<keyword evidence="8 15" id="KW-0812">Transmembrane</keyword>
<feature type="transmembrane region" description="Helical" evidence="15">
    <location>
        <begin position="73"/>
        <end position="93"/>
    </location>
</feature>
<proteinExistence type="inferred from homology"/>
<dbReference type="EMBL" id="LN885086">
    <property type="protein sequence ID" value="CUQ66036.1"/>
    <property type="molecule type" value="Genomic_DNA"/>
</dbReference>